<dbReference type="InterPro" id="IPR036770">
    <property type="entry name" value="Ankyrin_rpt-contain_sf"/>
</dbReference>
<feature type="repeat" description="ANK" evidence="3">
    <location>
        <begin position="439"/>
        <end position="472"/>
    </location>
</feature>
<keyword evidence="1" id="KW-0677">Repeat</keyword>
<keyword evidence="4" id="KW-0732">Signal</keyword>
<dbReference type="Proteomes" id="UP000236592">
    <property type="component" value="Chromosome"/>
</dbReference>
<evidence type="ECO:0000313" key="6">
    <source>
        <dbReference type="Proteomes" id="UP000236592"/>
    </source>
</evidence>
<dbReference type="SMART" id="SM00248">
    <property type="entry name" value="ANK"/>
    <property type="match status" value="9"/>
</dbReference>
<protein>
    <submittedName>
        <fullName evidence="5">Uncharacterized protein</fullName>
    </submittedName>
</protein>
<dbReference type="Gene3D" id="1.25.40.20">
    <property type="entry name" value="Ankyrin repeat-containing domain"/>
    <property type="match status" value="3"/>
</dbReference>
<dbReference type="KEGG" id="taj:C1A40_05260"/>
<dbReference type="InterPro" id="IPR002110">
    <property type="entry name" value="Ankyrin_rpt"/>
</dbReference>
<dbReference type="EMBL" id="CP025938">
    <property type="protein sequence ID" value="AUS04912.1"/>
    <property type="molecule type" value="Genomic_DNA"/>
</dbReference>
<dbReference type="OrthoDB" id="2575953at2"/>
<feature type="repeat" description="ANK" evidence="3">
    <location>
        <begin position="265"/>
        <end position="298"/>
    </location>
</feature>
<reference evidence="6" key="1">
    <citation type="submission" date="2018-01" db="EMBL/GenBank/DDBJ databases">
        <title>Complete genome of Tamlana sp. UJ94.</title>
        <authorList>
            <person name="Jung J."/>
            <person name="Chung D."/>
            <person name="Bae S.S."/>
            <person name="Baek K."/>
        </authorList>
    </citation>
    <scope>NUCLEOTIDE SEQUENCE [LARGE SCALE GENOMIC DNA]</scope>
    <source>
        <strain evidence="6">UJ94</strain>
    </source>
</reference>
<evidence type="ECO:0000256" key="2">
    <source>
        <dbReference type="ARBA" id="ARBA00023043"/>
    </source>
</evidence>
<dbReference type="PROSITE" id="PS50297">
    <property type="entry name" value="ANK_REP_REGION"/>
    <property type="match status" value="1"/>
</dbReference>
<evidence type="ECO:0000256" key="4">
    <source>
        <dbReference type="SAM" id="SignalP"/>
    </source>
</evidence>
<dbReference type="AlphaFoldDB" id="A0A2I7SG86"/>
<dbReference type="SUPFAM" id="SSF48403">
    <property type="entry name" value="Ankyrin repeat"/>
    <property type="match status" value="2"/>
</dbReference>
<feature type="signal peptide" evidence="4">
    <location>
        <begin position="1"/>
        <end position="19"/>
    </location>
</feature>
<dbReference type="Pfam" id="PF12796">
    <property type="entry name" value="Ank_2"/>
    <property type="match status" value="3"/>
</dbReference>
<keyword evidence="6" id="KW-1185">Reference proteome</keyword>
<dbReference type="Pfam" id="PF00023">
    <property type="entry name" value="Ank"/>
    <property type="match status" value="1"/>
</dbReference>
<dbReference type="PROSITE" id="PS50088">
    <property type="entry name" value="ANK_REPEAT"/>
    <property type="match status" value="4"/>
</dbReference>
<evidence type="ECO:0000256" key="3">
    <source>
        <dbReference type="PROSITE-ProRule" id="PRU00023"/>
    </source>
</evidence>
<organism evidence="5 6">
    <name type="scientific">Pseudotamlana carrageenivorans</name>
    <dbReference type="NCBI Taxonomy" id="2069432"/>
    <lineage>
        <taxon>Bacteria</taxon>
        <taxon>Pseudomonadati</taxon>
        <taxon>Bacteroidota</taxon>
        <taxon>Flavobacteriia</taxon>
        <taxon>Flavobacteriales</taxon>
        <taxon>Flavobacteriaceae</taxon>
        <taxon>Pseudotamlana</taxon>
    </lineage>
</organism>
<name>A0A2I7SG86_9FLAO</name>
<evidence type="ECO:0000313" key="5">
    <source>
        <dbReference type="EMBL" id="AUS04912.1"/>
    </source>
</evidence>
<dbReference type="PANTHER" id="PTHR24198">
    <property type="entry name" value="ANKYRIN REPEAT AND PROTEIN KINASE DOMAIN-CONTAINING PROTEIN"/>
    <property type="match status" value="1"/>
</dbReference>
<dbReference type="Pfam" id="PF13637">
    <property type="entry name" value="Ank_4"/>
    <property type="match status" value="1"/>
</dbReference>
<feature type="repeat" description="ANK" evidence="3">
    <location>
        <begin position="91"/>
        <end position="123"/>
    </location>
</feature>
<feature type="chain" id="PRO_5014356848" evidence="4">
    <location>
        <begin position="20"/>
        <end position="498"/>
    </location>
</feature>
<dbReference type="PANTHER" id="PTHR24198:SF165">
    <property type="entry name" value="ANKYRIN REPEAT-CONTAINING PROTEIN-RELATED"/>
    <property type="match status" value="1"/>
</dbReference>
<proteinExistence type="predicted"/>
<sequence length="498" mass="55109">MKNPKLIIIALLFVNLALAQSKNVFLERDFWKENPSIEVIKQKIKEGNDVSEANGGGFDAVTYAIFAKVPLNVIEFLLSKEGNDVNKLTHDKRTYAFWASNSGNLELLTYLINHGANLEMRDAHHYSVLTFAAAAGITDTKIYDLCIKNGIDVKTDTNEHGANALLLIMPHLKSFELVGYFTAKGLSINDVDEDGNGVFNYAAKSGNKEMVALLLDKKVPYKTLNKKGENALFLATRGSRRHQNSLEYLQYLEGLGLEANITNTEGQTPLFNLASGNKDVKTINYFLEKGIDVNQIDKEGNNALMRAAGRNSLEVIKLLGSKTKNINQTNKDGETALTFAINNDANVVAYLLNKGAQVNVVDSKGNNLSYYLLKSYNSRNKAAFSEKLELLTSIGLDVKKAQKDGNNAYHIALDNRNADELLAIVHAKFNANVNAKNSDGLTPLHKAVMQAKDVKTVKYLLSIGANKNEKTDFDETVFDLAQENEFLQTNKTDINFLQ</sequence>
<dbReference type="RefSeq" id="WP_102994976.1">
    <property type="nucleotide sequence ID" value="NZ_CP025938.1"/>
</dbReference>
<accession>A0A2I7SG86</accession>
<keyword evidence="2 3" id="KW-0040">ANK repeat</keyword>
<feature type="repeat" description="ANK" evidence="3">
    <location>
        <begin position="299"/>
        <end position="331"/>
    </location>
</feature>
<evidence type="ECO:0000256" key="1">
    <source>
        <dbReference type="ARBA" id="ARBA00022737"/>
    </source>
</evidence>
<gene>
    <name evidence="5" type="ORF">C1A40_05260</name>
</gene>